<name>A0A2A2JHP1_9BILA</name>
<evidence type="ECO:0000313" key="2">
    <source>
        <dbReference type="EMBL" id="PAV61233.1"/>
    </source>
</evidence>
<organism evidence="2 3">
    <name type="scientific">Diploscapter pachys</name>
    <dbReference type="NCBI Taxonomy" id="2018661"/>
    <lineage>
        <taxon>Eukaryota</taxon>
        <taxon>Metazoa</taxon>
        <taxon>Ecdysozoa</taxon>
        <taxon>Nematoda</taxon>
        <taxon>Chromadorea</taxon>
        <taxon>Rhabditida</taxon>
        <taxon>Rhabditina</taxon>
        <taxon>Rhabditomorpha</taxon>
        <taxon>Rhabditoidea</taxon>
        <taxon>Rhabditidae</taxon>
        <taxon>Diploscapter</taxon>
    </lineage>
</organism>
<accession>A0A2A2JHP1</accession>
<protein>
    <submittedName>
        <fullName evidence="2">Uncharacterized protein</fullName>
    </submittedName>
</protein>
<dbReference type="Proteomes" id="UP000218231">
    <property type="component" value="Unassembled WGS sequence"/>
</dbReference>
<feature type="compositionally biased region" description="Basic and acidic residues" evidence="1">
    <location>
        <begin position="140"/>
        <end position="152"/>
    </location>
</feature>
<keyword evidence="3" id="KW-1185">Reference proteome</keyword>
<gene>
    <name evidence="2" type="ORF">WR25_23249</name>
</gene>
<evidence type="ECO:0000313" key="3">
    <source>
        <dbReference type="Proteomes" id="UP000218231"/>
    </source>
</evidence>
<dbReference type="EMBL" id="LIAE01010422">
    <property type="protein sequence ID" value="PAV61233.1"/>
    <property type="molecule type" value="Genomic_DNA"/>
</dbReference>
<feature type="region of interest" description="Disordered" evidence="1">
    <location>
        <begin position="140"/>
        <end position="246"/>
    </location>
</feature>
<evidence type="ECO:0000256" key="1">
    <source>
        <dbReference type="SAM" id="MobiDB-lite"/>
    </source>
</evidence>
<proteinExistence type="predicted"/>
<dbReference type="OrthoDB" id="5865408at2759"/>
<reference evidence="2 3" key="1">
    <citation type="journal article" date="2017" name="Curr. Biol.">
        <title>Genome architecture and evolution of a unichromosomal asexual nematode.</title>
        <authorList>
            <person name="Fradin H."/>
            <person name="Zegar C."/>
            <person name="Gutwein M."/>
            <person name="Lucas J."/>
            <person name="Kovtun M."/>
            <person name="Corcoran D."/>
            <person name="Baugh L.R."/>
            <person name="Kiontke K."/>
            <person name="Gunsalus K."/>
            <person name="Fitch D.H."/>
            <person name="Piano F."/>
        </authorList>
    </citation>
    <scope>NUCLEOTIDE SEQUENCE [LARGE SCALE GENOMIC DNA]</scope>
    <source>
        <strain evidence="2">PF1309</strain>
    </source>
</reference>
<comment type="caution">
    <text evidence="2">The sequence shown here is derived from an EMBL/GenBank/DDBJ whole genome shotgun (WGS) entry which is preliminary data.</text>
</comment>
<feature type="compositionally biased region" description="Polar residues" evidence="1">
    <location>
        <begin position="213"/>
        <end position="236"/>
    </location>
</feature>
<sequence length="246" mass="27892">MRRVDDVFSRGISRVEIGGIDSTAAGTSNWILLDASTSSSITPIQIQSISRTDLKSNDDERLQTINRLNDKVHKGILDSYKNPRRPDDENLESRKVVEDSFRFIDAENSGVKHKRERVITQRDEEGELEAVYEIRGDKRLSDESRKGRDPWKSQRIKGSPYGRETIQPSEPEPIYAMTRIGPPVDDASPPRRRYRRADSLDSGSMRLLRRPAPSQSILRPSASTAYSQPNLSTVSHNPEYERLVGT</sequence>
<dbReference type="AlphaFoldDB" id="A0A2A2JHP1"/>